<evidence type="ECO:0000256" key="3">
    <source>
        <dbReference type="ARBA" id="ARBA00023145"/>
    </source>
</evidence>
<keyword evidence="3 4" id="KW-0865">Zymogen</keyword>
<evidence type="ECO:0000256" key="2">
    <source>
        <dbReference type="ARBA" id="ARBA00022801"/>
    </source>
</evidence>
<dbReference type="InterPro" id="IPR023430">
    <property type="entry name" value="Pept_HybD-like_dom_sf"/>
</dbReference>
<dbReference type="NCBIfam" id="TIGR01441">
    <property type="entry name" value="GPR"/>
    <property type="match status" value="1"/>
</dbReference>
<comment type="PTM">
    <text evidence="4">Autoproteolytically processed. The inactive tetrameric zymogen termed p46 autoprocesses to a smaller form termed p41, which is active only during spore germination.</text>
</comment>
<comment type="similarity">
    <text evidence="4">Belongs to the peptidase A25 family.</text>
</comment>
<dbReference type="HAMAP" id="MF_00626">
    <property type="entry name" value="Germination_prot"/>
    <property type="match status" value="1"/>
</dbReference>
<dbReference type="Proteomes" id="UP001164761">
    <property type="component" value="Chromosome"/>
</dbReference>
<dbReference type="RefSeq" id="WP_268007675.1">
    <property type="nucleotide sequence ID" value="NZ_BSUT01000001.1"/>
</dbReference>
<dbReference type="SUPFAM" id="SSF53163">
    <property type="entry name" value="HybD-like"/>
    <property type="match status" value="1"/>
</dbReference>
<comment type="function">
    <text evidence="4">Initiates the rapid degradation of small, acid-soluble proteins during spore germination.</text>
</comment>
<evidence type="ECO:0000313" key="5">
    <source>
        <dbReference type="EMBL" id="WAH43775.1"/>
    </source>
</evidence>
<dbReference type="EC" id="3.4.24.78" evidence="4"/>
<evidence type="ECO:0000256" key="1">
    <source>
        <dbReference type="ARBA" id="ARBA00022670"/>
    </source>
</evidence>
<feature type="chain" id="PRO_5044917744" description="Germination protease" evidence="4">
    <location>
        <begin position="34"/>
        <end position="350"/>
    </location>
</feature>
<sequence length="350" mass="38194">MNKEIRVQIHGEPRTVLLKERHRPLTSYSPRTDLAMEAHELARHGGRTLSGVDESREEFDGIGVTRVRVRTKVAERRLGKRKGTYVTLDIPGLRRRDPDLQERVTQVFADELNRLLDVPENGSILVIGLGNEHVTADALGPMVVTKLFVTRHLFEYMPEVLGDGKGYRSIAAVSPGVLGLTGIETSEIVRGIVERVKPDAVIAIDALASRSLNRVNATIQLSDSGIQPGAGVGNNRKALDRESLGIPVIAVGVPTVVEAATIANDAIELVLNQLRAQVPGNAASALFDQLSTGEKWHLVREVLEPMENNLVVTPKEVDDFMEDVAYVVAKGLNIALHPSMTMEDADLVTH</sequence>
<organism evidence="5 6">
    <name type="scientific">Alicyclobacillus fastidiosus</name>
    <dbReference type="NCBI Taxonomy" id="392011"/>
    <lineage>
        <taxon>Bacteria</taxon>
        <taxon>Bacillati</taxon>
        <taxon>Bacillota</taxon>
        <taxon>Bacilli</taxon>
        <taxon>Bacillales</taxon>
        <taxon>Alicyclobacillaceae</taxon>
        <taxon>Alicyclobacillus</taxon>
    </lineage>
</organism>
<dbReference type="Gene3D" id="3.40.50.1450">
    <property type="entry name" value="HybD-like"/>
    <property type="match status" value="1"/>
</dbReference>
<dbReference type="Pfam" id="PF03418">
    <property type="entry name" value="Peptidase_A25"/>
    <property type="match status" value="2"/>
</dbReference>
<keyword evidence="2 4" id="KW-0378">Hydrolase</keyword>
<dbReference type="PIRSF" id="PIRSF019549">
    <property type="entry name" value="Peptidase_A25"/>
    <property type="match status" value="1"/>
</dbReference>
<comment type="catalytic activity">
    <reaction evidence="4">
        <text>Endopeptidase action with P4 Glu or Asp, P1 preferably Glu &gt; Asp, P1' hydrophobic and P2' Ala.</text>
        <dbReference type="EC" id="3.4.24.78"/>
    </reaction>
</comment>
<feature type="propeptide" id="PRO_5044917745" evidence="4">
    <location>
        <begin position="1"/>
        <end position="33"/>
    </location>
</feature>
<keyword evidence="1 4" id="KW-0645">Protease</keyword>
<keyword evidence="6" id="KW-1185">Reference proteome</keyword>
<proteinExistence type="inferred from homology"/>
<name>A0ABY6ZPA9_9BACL</name>
<protein>
    <recommendedName>
        <fullName evidence="4">Germination protease</fullName>
        <ecNumber evidence="4">3.4.24.78</ecNumber>
    </recommendedName>
    <alternativeName>
        <fullName evidence="4">GPR endopeptidase</fullName>
    </alternativeName>
    <alternativeName>
        <fullName evidence="4">Germination proteinase</fullName>
    </alternativeName>
    <alternativeName>
        <fullName evidence="4">Spore protease</fullName>
    </alternativeName>
</protein>
<evidence type="ECO:0000256" key="4">
    <source>
        <dbReference type="HAMAP-Rule" id="MF_00626"/>
    </source>
</evidence>
<dbReference type="GO" id="GO:0016787">
    <property type="term" value="F:hydrolase activity"/>
    <property type="evidence" value="ECO:0007669"/>
    <property type="project" value="UniProtKB-KW"/>
</dbReference>
<evidence type="ECO:0000313" key="6">
    <source>
        <dbReference type="Proteomes" id="UP001164761"/>
    </source>
</evidence>
<reference evidence="5" key="1">
    <citation type="submission" date="2022-08" db="EMBL/GenBank/DDBJ databases">
        <title>Alicyclobacillus fastidiosus DSM 17978, complete genome.</title>
        <authorList>
            <person name="Wang Q."/>
            <person name="Cai R."/>
            <person name="Wang Z."/>
        </authorList>
    </citation>
    <scope>NUCLEOTIDE SEQUENCE</scope>
    <source>
        <strain evidence="5">DSM 17978</strain>
    </source>
</reference>
<dbReference type="InterPro" id="IPR005080">
    <property type="entry name" value="Peptidase_A25"/>
</dbReference>
<accession>A0ABY6ZPA9</accession>
<gene>
    <name evidence="4 5" type="primary">gpr</name>
    <name evidence="5" type="ORF">NZD89_10525</name>
</gene>
<dbReference type="EMBL" id="CP104067">
    <property type="protein sequence ID" value="WAH43775.1"/>
    <property type="molecule type" value="Genomic_DNA"/>
</dbReference>
<comment type="subunit">
    <text evidence="4">Homotetramer.</text>
</comment>